<organism evidence="1 2">
    <name type="scientific">Porphyridium purpureum</name>
    <name type="common">Red alga</name>
    <name type="synonym">Porphyridium cruentum</name>
    <dbReference type="NCBI Taxonomy" id="35688"/>
    <lineage>
        <taxon>Eukaryota</taxon>
        <taxon>Rhodophyta</taxon>
        <taxon>Bangiophyceae</taxon>
        <taxon>Porphyridiales</taxon>
        <taxon>Porphyridiaceae</taxon>
        <taxon>Porphyridium</taxon>
    </lineage>
</organism>
<proteinExistence type="predicted"/>
<dbReference type="AlphaFoldDB" id="A0A5J4Z4R7"/>
<evidence type="ECO:0000313" key="1">
    <source>
        <dbReference type="EMBL" id="KAA8497944.1"/>
    </source>
</evidence>
<accession>A0A5J4Z4R7</accession>
<keyword evidence="2" id="KW-1185">Reference proteome</keyword>
<reference evidence="2" key="1">
    <citation type="journal article" date="2019" name="Nat. Commun.">
        <title>Expansion of phycobilisome linker gene families in mesophilic red algae.</title>
        <authorList>
            <person name="Lee J."/>
            <person name="Kim D."/>
            <person name="Bhattacharya D."/>
            <person name="Yoon H.S."/>
        </authorList>
    </citation>
    <scope>NUCLEOTIDE SEQUENCE [LARGE SCALE GENOMIC DNA]</scope>
    <source>
        <strain evidence="2">CCMP 1328</strain>
    </source>
</reference>
<evidence type="ECO:0000313" key="2">
    <source>
        <dbReference type="Proteomes" id="UP000324585"/>
    </source>
</evidence>
<dbReference type="Proteomes" id="UP000324585">
    <property type="component" value="Unassembled WGS sequence"/>
</dbReference>
<protein>
    <submittedName>
        <fullName evidence="1">Uncharacterized protein</fullName>
    </submittedName>
</protein>
<dbReference type="EMBL" id="VRMN01000001">
    <property type="protein sequence ID" value="KAA8497944.1"/>
    <property type="molecule type" value="Genomic_DNA"/>
</dbReference>
<name>A0A5J4Z4R7_PORPP</name>
<gene>
    <name evidence="1" type="ORF">FVE85_5529</name>
</gene>
<comment type="caution">
    <text evidence="1">The sequence shown here is derived from an EMBL/GenBank/DDBJ whole genome shotgun (WGS) entry which is preliminary data.</text>
</comment>
<sequence length="508" mass="56443">MSASFVWHGLSSRDRWVRGDQRLGARCAHERLEATRPRLDTRTVSKSGALRKRGVVCEQDRRLEEELADFCAKNGLTQGVMPTERQLRGFRAGKELMTQVRDRGGAAIVAQRLRWRWTVRDKEVFPHTFEQLLIELRALLVNEMNMPEPLDGQLFPSKKHIRSLNSSLVARIESLPGSSSETWNRLASSLQMRRFGPVACSIVGASSVAEDQQEAKQRRKPAQALLASRQPAAFRAVLFNVLKQHPRWVLPEHVGQGHVPHGNMRVLLRPSDIRRAKSRALLVELHACGYEQMADSLHMMYHRDFKYLFRLLWVICELSRLVRRTSHAEHSNTENQIPNLTEIKLRAPSGARLVAELKRLGGIRSVCARLGLHSSLEIREPSRGGSSGSCASSLHWGPLGLDLGRDILVASLRFAPISDGLPHMLTSAALRKVGQNVLADSVDRNFGSAAALYDVAPRLGLTFPTDQVVLDTDPWMDAAIERLLLGTEGTAAPVGGTVQQGCAFTATS</sequence>